<keyword evidence="1" id="KW-0175">Coiled coil</keyword>
<organism evidence="2 3">
    <name type="scientific">Salinomyces thailandicus</name>
    <dbReference type="NCBI Taxonomy" id="706561"/>
    <lineage>
        <taxon>Eukaryota</taxon>
        <taxon>Fungi</taxon>
        <taxon>Dikarya</taxon>
        <taxon>Ascomycota</taxon>
        <taxon>Pezizomycotina</taxon>
        <taxon>Dothideomycetes</taxon>
        <taxon>Dothideomycetidae</taxon>
        <taxon>Mycosphaerellales</taxon>
        <taxon>Teratosphaeriaceae</taxon>
        <taxon>Salinomyces</taxon>
    </lineage>
</organism>
<name>A0A4U0TUE8_9PEZI</name>
<accession>A0A4U0TUE8</accession>
<feature type="coiled-coil region" evidence="1">
    <location>
        <begin position="67"/>
        <end position="115"/>
    </location>
</feature>
<dbReference type="Proteomes" id="UP000308549">
    <property type="component" value="Unassembled WGS sequence"/>
</dbReference>
<dbReference type="AlphaFoldDB" id="A0A4U0TUE8"/>
<evidence type="ECO:0000256" key="1">
    <source>
        <dbReference type="SAM" id="Coils"/>
    </source>
</evidence>
<comment type="caution">
    <text evidence="2">The sequence shown here is derived from an EMBL/GenBank/DDBJ whole genome shotgun (WGS) entry which is preliminary data.</text>
</comment>
<reference evidence="2 3" key="1">
    <citation type="submission" date="2017-03" db="EMBL/GenBank/DDBJ databases">
        <title>Genomes of endolithic fungi from Antarctica.</title>
        <authorList>
            <person name="Coleine C."/>
            <person name="Masonjones S."/>
            <person name="Stajich J.E."/>
        </authorList>
    </citation>
    <scope>NUCLEOTIDE SEQUENCE [LARGE SCALE GENOMIC DNA]</scope>
    <source>
        <strain evidence="2 3">CCFEE 6315</strain>
    </source>
</reference>
<evidence type="ECO:0000313" key="2">
    <source>
        <dbReference type="EMBL" id="TKA25596.1"/>
    </source>
</evidence>
<protein>
    <submittedName>
        <fullName evidence="2">Uncharacterized protein</fullName>
    </submittedName>
</protein>
<dbReference type="Gene3D" id="1.10.287.1490">
    <property type="match status" value="1"/>
</dbReference>
<sequence>MAATTNSILIRLFALNPNELSPRAQEFVRQLPAAAEAEREQIGQQIQYTTTALQNVQAHFDASQDQVFQLSRELEASRRQVDVLEEAVAEQDEVVTALEEAVDEVRARLGEVVEEKEGLRWEALGVLDRKEVEIRELREGLGAVGGGLEERVGKVEGSGV</sequence>
<dbReference type="SUPFAM" id="SSF57997">
    <property type="entry name" value="Tropomyosin"/>
    <property type="match status" value="1"/>
</dbReference>
<dbReference type="EMBL" id="NAJL01000034">
    <property type="protein sequence ID" value="TKA25596.1"/>
    <property type="molecule type" value="Genomic_DNA"/>
</dbReference>
<keyword evidence="3" id="KW-1185">Reference proteome</keyword>
<gene>
    <name evidence="2" type="ORF">B0A50_05457</name>
</gene>
<proteinExistence type="predicted"/>
<evidence type="ECO:0000313" key="3">
    <source>
        <dbReference type="Proteomes" id="UP000308549"/>
    </source>
</evidence>